<evidence type="ECO:0000313" key="3">
    <source>
        <dbReference type="EMBL" id="CCM04130.1"/>
    </source>
</evidence>
<dbReference type="AlphaFoldDB" id="J4GSH3"/>
<feature type="coiled-coil region" evidence="1">
    <location>
        <begin position="165"/>
        <end position="248"/>
    </location>
</feature>
<dbReference type="HOGENOM" id="CLU_831658_0_0_1"/>
<feature type="region of interest" description="Disordered" evidence="2">
    <location>
        <begin position="26"/>
        <end position="83"/>
    </location>
</feature>
<feature type="compositionally biased region" description="Basic and acidic residues" evidence="2">
    <location>
        <begin position="62"/>
        <end position="79"/>
    </location>
</feature>
<feature type="coiled-coil region" evidence="1">
    <location>
        <begin position="276"/>
        <end position="315"/>
    </location>
</feature>
<evidence type="ECO:0000313" key="4">
    <source>
        <dbReference type="Proteomes" id="UP000006352"/>
    </source>
</evidence>
<protein>
    <submittedName>
        <fullName evidence="3">Uncharacterized protein</fullName>
    </submittedName>
</protein>
<feature type="compositionally biased region" description="Low complexity" evidence="2">
    <location>
        <begin position="50"/>
        <end position="61"/>
    </location>
</feature>
<sequence length="334" mass="37044">MSDDHHSLVKKPPVRAWTLARLGSTASLGTHRLKSPPSVPSLDTTHSHRSPSASVLSLPLSDHQEDSKADGSSKHEGKNVDTLTSQADIMQELLVRVKNLEFTMTAMKDVVENKSSSSCICHEADGTHAEKYLNDARAELAIATERHASELASKHCKLEKLGALNASTTAELERERVARAEVEQERSDLLVNNKELQSALLEAKAEIDVFVAERETNSVLIEELRTAIADERARCQEASLTAEDTQAEAVRLRGCLTQLIAENKREEEKAVESQSINEAQRRRWQEKAALDDAKIRELQTLLNEAHAQLERTTSQLESLFIYNALYCPRGPAPL</sequence>
<gene>
    <name evidence="3" type="ORF">FIBRA_06291</name>
</gene>
<reference evidence="3 4" key="1">
    <citation type="journal article" date="2012" name="Appl. Environ. Microbiol.">
        <title>Short-read sequencing for genomic analysis of the brown rot fungus Fibroporia radiculosa.</title>
        <authorList>
            <person name="Tang J.D."/>
            <person name="Perkins A.D."/>
            <person name="Sonstegard T.S."/>
            <person name="Schroeder S.G."/>
            <person name="Burgess S.C."/>
            <person name="Diehl S.V."/>
        </authorList>
    </citation>
    <scope>NUCLEOTIDE SEQUENCE [LARGE SCALE GENOMIC DNA]</scope>
    <source>
        <strain evidence="3 4">TFFH 294</strain>
    </source>
</reference>
<dbReference type="GeneID" id="24099041"/>
<dbReference type="EMBL" id="HE797142">
    <property type="protein sequence ID" value="CCM04130.1"/>
    <property type="molecule type" value="Genomic_DNA"/>
</dbReference>
<name>J4GSH3_9APHY</name>
<proteinExistence type="predicted"/>
<keyword evidence="1" id="KW-0175">Coiled coil</keyword>
<dbReference type="InParanoid" id="J4GSH3"/>
<evidence type="ECO:0000256" key="2">
    <source>
        <dbReference type="SAM" id="MobiDB-lite"/>
    </source>
</evidence>
<evidence type="ECO:0000256" key="1">
    <source>
        <dbReference type="SAM" id="Coils"/>
    </source>
</evidence>
<keyword evidence="4" id="KW-1185">Reference proteome</keyword>
<dbReference type="Proteomes" id="UP000006352">
    <property type="component" value="Unassembled WGS sequence"/>
</dbReference>
<organism evidence="3 4">
    <name type="scientific">Fibroporia radiculosa</name>
    <dbReference type="NCBI Taxonomy" id="599839"/>
    <lineage>
        <taxon>Eukaryota</taxon>
        <taxon>Fungi</taxon>
        <taxon>Dikarya</taxon>
        <taxon>Basidiomycota</taxon>
        <taxon>Agaricomycotina</taxon>
        <taxon>Agaricomycetes</taxon>
        <taxon>Polyporales</taxon>
        <taxon>Fibroporiaceae</taxon>
        <taxon>Fibroporia</taxon>
    </lineage>
</organism>
<dbReference type="RefSeq" id="XP_012183413.1">
    <property type="nucleotide sequence ID" value="XM_012328023.1"/>
</dbReference>
<accession>J4GSH3</accession>